<evidence type="ECO:0000313" key="3">
    <source>
        <dbReference type="Proteomes" id="UP000037660"/>
    </source>
</evidence>
<sequence length="39" mass="4053">MTGAAPGRAPAMADPITPVSPARRRALVRIGRRPLEAAT</sequence>
<evidence type="ECO:0000313" key="2">
    <source>
        <dbReference type="EMBL" id="GAP37574.1"/>
    </source>
</evidence>
<feature type="region of interest" description="Disordered" evidence="1">
    <location>
        <begin position="1"/>
        <end position="23"/>
    </location>
</feature>
<proteinExistence type="predicted"/>
<dbReference type="EMBL" id="BBYR01000051">
    <property type="protein sequence ID" value="GAP37574.1"/>
    <property type="molecule type" value="Genomic_DNA"/>
</dbReference>
<protein>
    <submittedName>
        <fullName evidence="2">Uncharacterized protein</fullName>
    </submittedName>
</protein>
<comment type="caution">
    <text evidence="2">The sequence shown here is derived from an EMBL/GenBank/DDBJ whole genome shotgun (WGS) entry which is preliminary data.</text>
</comment>
<accession>A0A0K8P4V7</accession>
<reference evidence="3" key="1">
    <citation type="submission" date="2015-07" db="EMBL/GenBank/DDBJ databases">
        <title>Discovery of a poly(ethylene terephthalate assimilation.</title>
        <authorList>
            <person name="Yoshida S."/>
            <person name="Hiraga K."/>
            <person name="Takehana T."/>
            <person name="Taniguchi I."/>
            <person name="Yamaji H."/>
            <person name="Maeda Y."/>
            <person name="Toyohara K."/>
            <person name="Miyamoto K."/>
            <person name="Kimura Y."/>
            <person name="Oda K."/>
        </authorList>
    </citation>
    <scope>NUCLEOTIDE SEQUENCE [LARGE SCALE GENOMIC DNA]</scope>
    <source>
        <strain evidence="3">NBRC 110686 / TISTR 2288 / 201-F6</strain>
    </source>
</reference>
<keyword evidence="3" id="KW-1185">Reference proteome</keyword>
<dbReference type="AlphaFoldDB" id="A0A0K8P4V7"/>
<organism evidence="2 3">
    <name type="scientific">Piscinibacter sakaiensis</name>
    <name type="common">Ideonella sakaiensis</name>
    <dbReference type="NCBI Taxonomy" id="1547922"/>
    <lineage>
        <taxon>Bacteria</taxon>
        <taxon>Pseudomonadati</taxon>
        <taxon>Pseudomonadota</taxon>
        <taxon>Betaproteobacteria</taxon>
        <taxon>Burkholderiales</taxon>
        <taxon>Sphaerotilaceae</taxon>
        <taxon>Piscinibacter</taxon>
    </lineage>
</organism>
<name>A0A0K8P4V7_PISS1</name>
<dbReference type="Proteomes" id="UP000037660">
    <property type="component" value="Unassembled WGS sequence"/>
</dbReference>
<gene>
    <name evidence="2" type="ORF">ISF6_3519</name>
</gene>
<reference evidence="2 3" key="2">
    <citation type="journal article" date="2016" name="Science">
        <title>A bacterium that degrades and assimilates poly(ethylene terephthalate).</title>
        <authorList>
            <person name="Yoshida S."/>
            <person name="Hiraga K."/>
            <person name="Takehana T."/>
            <person name="Taniguchi I."/>
            <person name="Yamaji H."/>
            <person name="Maeda Y."/>
            <person name="Toyohara K."/>
            <person name="Miyamoto K."/>
            <person name="Kimura Y."/>
            <person name="Oda K."/>
        </authorList>
    </citation>
    <scope>NUCLEOTIDE SEQUENCE [LARGE SCALE GENOMIC DNA]</scope>
    <source>
        <strain evidence="3">NBRC 110686 / TISTR 2288 / 201-F6</strain>
    </source>
</reference>
<evidence type="ECO:0000256" key="1">
    <source>
        <dbReference type="SAM" id="MobiDB-lite"/>
    </source>
</evidence>